<feature type="transmembrane region" description="Helical" evidence="6">
    <location>
        <begin position="278"/>
        <end position="296"/>
    </location>
</feature>
<dbReference type="GO" id="GO:0005886">
    <property type="term" value="C:plasma membrane"/>
    <property type="evidence" value="ECO:0007669"/>
    <property type="project" value="TreeGrafter"/>
</dbReference>
<feature type="transmembrane region" description="Helical" evidence="6">
    <location>
        <begin position="476"/>
        <end position="492"/>
    </location>
</feature>
<keyword evidence="4 6" id="KW-1133">Transmembrane helix</keyword>
<dbReference type="KEGG" id="lck:HN018_18285"/>
<reference evidence="7 8" key="1">
    <citation type="journal article" date="2014" name="World J. Microbiol. Biotechnol.">
        <title>Biodiversity and physiological characteristics of Antarctic and Arctic lichens-associated bacteria.</title>
        <authorList>
            <person name="Lee Y.M."/>
            <person name="Kim E.H."/>
            <person name="Lee H.K."/>
            <person name="Hong S.G."/>
        </authorList>
    </citation>
    <scope>NUCLEOTIDE SEQUENCE [LARGE SCALE GENOMIC DNA]</scope>
    <source>
        <strain evidence="7 8">PAMC 26569</strain>
    </source>
</reference>
<keyword evidence="2" id="KW-1003">Cell membrane</keyword>
<accession>A0A6M8HX12</accession>
<dbReference type="PANTHER" id="PTHR11048">
    <property type="entry name" value="PRENYLTRANSFERASES"/>
    <property type="match status" value="1"/>
</dbReference>
<dbReference type="GO" id="GO:0016765">
    <property type="term" value="F:transferase activity, transferring alkyl or aryl (other than methyl) groups"/>
    <property type="evidence" value="ECO:0007669"/>
    <property type="project" value="InterPro"/>
</dbReference>
<organism evidence="7 8">
    <name type="scientific">Lichenicola cladoniae</name>
    <dbReference type="NCBI Taxonomy" id="1484109"/>
    <lineage>
        <taxon>Bacteria</taxon>
        <taxon>Pseudomonadati</taxon>
        <taxon>Pseudomonadota</taxon>
        <taxon>Alphaproteobacteria</taxon>
        <taxon>Acetobacterales</taxon>
        <taxon>Acetobacteraceae</taxon>
        <taxon>Lichenicola</taxon>
    </lineage>
</organism>
<evidence type="ECO:0000256" key="6">
    <source>
        <dbReference type="SAM" id="Phobius"/>
    </source>
</evidence>
<dbReference type="PANTHER" id="PTHR11048:SF5">
    <property type="entry name" value="DECAPRENYL-PHOSPHATE PHOSPHORIBOSYLTRANSFERASE"/>
    <property type="match status" value="1"/>
</dbReference>
<evidence type="ECO:0000256" key="3">
    <source>
        <dbReference type="ARBA" id="ARBA00022692"/>
    </source>
</evidence>
<dbReference type="AlphaFoldDB" id="A0A6M8HX12"/>
<dbReference type="EMBL" id="CP053708">
    <property type="protein sequence ID" value="QKE92786.1"/>
    <property type="molecule type" value="Genomic_DNA"/>
</dbReference>
<dbReference type="Pfam" id="PF12710">
    <property type="entry name" value="HAD"/>
    <property type="match status" value="1"/>
</dbReference>
<feature type="transmembrane region" description="Helical" evidence="6">
    <location>
        <begin position="358"/>
        <end position="376"/>
    </location>
</feature>
<protein>
    <submittedName>
        <fullName evidence="7">UbiA family prenyltransferase</fullName>
    </submittedName>
</protein>
<keyword evidence="5 6" id="KW-0472">Membrane</keyword>
<dbReference type="CDD" id="cd13963">
    <property type="entry name" value="PT_UbiA_2"/>
    <property type="match status" value="1"/>
</dbReference>
<keyword evidence="3 6" id="KW-0812">Transmembrane</keyword>
<dbReference type="InterPro" id="IPR039653">
    <property type="entry name" value="Prenyltransferase"/>
</dbReference>
<comment type="subcellular location">
    <subcellularLocation>
        <location evidence="1">Membrane</location>
        <topology evidence="1">Multi-pass membrane protein</topology>
    </subcellularLocation>
</comment>
<evidence type="ECO:0000256" key="1">
    <source>
        <dbReference type="ARBA" id="ARBA00004141"/>
    </source>
</evidence>
<dbReference type="NCBIfam" id="NF006088">
    <property type="entry name" value="PRK08238.1"/>
    <property type="match status" value="1"/>
</dbReference>
<feature type="transmembrane region" description="Helical" evidence="6">
    <location>
        <begin position="302"/>
        <end position="320"/>
    </location>
</feature>
<dbReference type="InterPro" id="IPR000537">
    <property type="entry name" value="UbiA_prenyltransferase"/>
</dbReference>
<sequence length="493" mass="53994">MPFQEVSVTSAPTSVLLRDVSVIATPLVVDLDGTLIKSDLLLETFFDAAGQHPLQAIGAIGALGHGKAALKARLASISSFDPEFLPYDPAVISIIEEARQAGRPVYLASASNEQLVKSVADHLGLFDGWMGSDSERNLSGRRKADLLVEKFGAHGFDYIGNDKADLDVWQVAASAIAVRTSARTRHALDKMHSHAVHLPERTPTLKSWLRLLRVHQYVKNGLLLVPLMTAHLFQLTALVHALLGIVAFSLCASSVYLLNDLVDLRSDRSHTTKHLRPLACGAIPLGQAVALMPVLLATSMAIGWFVSPAFFAVLCGYYALTTAYSFVLKRKMLVDVVTLAALYSIRVIAGGVAIDVVLSEWLLGFSMFIFMSLALIKRYAELAVRLDLGLSDPTNRNYKIGDLQIVATMATVCGFNAVTVLALYISSPAVHVLYREPRVLWLMCPVIMYWTGRMMLMTHRRFVTEDPIIFAVRDRVSLLTLGTCFTILVAAYL</sequence>
<evidence type="ECO:0000256" key="2">
    <source>
        <dbReference type="ARBA" id="ARBA00022475"/>
    </source>
</evidence>
<dbReference type="InterPro" id="IPR023214">
    <property type="entry name" value="HAD_sf"/>
</dbReference>
<feature type="transmembrane region" description="Helical" evidence="6">
    <location>
        <begin position="405"/>
        <end position="427"/>
    </location>
</feature>
<gene>
    <name evidence="7" type="ORF">HN018_18285</name>
</gene>
<dbReference type="InterPro" id="IPR036412">
    <property type="entry name" value="HAD-like_sf"/>
</dbReference>
<keyword evidence="7" id="KW-0808">Transferase</keyword>
<evidence type="ECO:0000313" key="8">
    <source>
        <dbReference type="Proteomes" id="UP000500767"/>
    </source>
</evidence>
<name>A0A6M8HX12_9PROT</name>
<evidence type="ECO:0000256" key="4">
    <source>
        <dbReference type="ARBA" id="ARBA00022989"/>
    </source>
</evidence>
<evidence type="ECO:0000256" key="5">
    <source>
        <dbReference type="ARBA" id="ARBA00023136"/>
    </source>
</evidence>
<dbReference type="InterPro" id="IPR044878">
    <property type="entry name" value="UbiA_sf"/>
</dbReference>
<feature type="transmembrane region" description="Helical" evidence="6">
    <location>
        <begin position="332"/>
        <end position="352"/>
    </location>
</feature>
<keyword evidence="8" id="KW-1185">Reference proteome</keyword>
<feature type="transmembrane region" description="Helical" evidence="6">
    <location>
        <begin position="439"/>
        <end position="456"/>
    </location>
</feature>
<feature type="transmembrane region" description="Helical" evidence="6">
    <location>
        <begin position="237"/>
        <end position="258"/>
    </location>
</feature>
<dbReference type="Gene3D" id="3.40.50.1000">
    <property type="entry name" value="HAD superfamily/HAD-like"/>
    <property type="match status" value="1"/>
</dbReference>
<dbReference type="SUPFAM" id="SSF56784">
    <property type="entry name" value="HAD-like"/>
    <property type="match status" value="1"/>
</dbReference>
<dbReference type="Pfam" id="PF01040">
    <property type="entry name" value="UbiA"/>
    <property type="match status" value="1"/>
</dbReference>
<proteinExistence type="predicted"/>
<dbReference type="Gene3D" id="1.10.357.140">
    <property type="entry name" value="UbiA prenyltransferase"/>
    <property type="match status" value="1"/>
</dbReference>
<evidence type="ECO:0000313" key="7">
    <source>
        <dbReference type="EMBL" id="QKE92786.1"/>
    </source>
</evidence>
<dbReference type="GO" id="GO:0009247">
    <property type="term" value="P:glycolipid biosynthetic process"/>
    <property type="evidence" value="ECO:0007669"/>
    <property type="project" value="TreeGrafter"/>
</dbReference>
<dbReference type="Proteomes" id="UP000500767">
    <property type="component" value="Chromosome"/>
</dbReference>